<evidence type="ECO:0000313" key="2">
    <source>
        <dbReference type="EMBL" id="BBZ34742.1"/>
    </source>
</evidence>
<keyword evidence="3" id="KW-1185">Reference proteome</keyword>
<dbReference type="OrthoDB" id="9846284at2"/>
<sequence length="126" mass="12780">MKNSVRIAVTSIAGVGCLGVGVMVTPLATAESPCLPETMAMSPQPVLSCPDQVPAPFPKSAPLPAAPDAPATGDAFPAPGQAPYIPPIVNQDGTLSTFDQGGYLGDLWGQFHNGVPTDLIYGPPAP</sequence>
<reference evidence="2" key="2">
    <citation type="submission" date="2020-02" db="EMBL/GenBank/DDBJ databases">
        <authorList>
            <person name="Matsumoto Y."/>
            <person name="Motooka D."/>
            <person name="Nakamura S."/>
        </authorList>
    </citation>
    <scope>NUCLEOTIDE SEQUENCE</scope>
    <source>
        <strain evidence="2">JCM 13671</strain>
    </source>
</reference>
<evidence type="ECO:0000256" key="1">
    <source>
        <dbReference type="SAM" id="MobiDB-lite"/>
    </source>
</evidence>
<dbReference type="AlphaFoldDB" id="A0A7I7Y140"/>
<protein>
    <submittedName>
        <fullName evidence="2">Uncharacterized protein</fullName>
    </submittedName>
</protein>
<evidence type="ECO:0000313" key="3">
    <source>
        <dbReference type="Proteomes" id="UP000466931"/>
    </source>
</evidence>
<proteinExistence type="predicted"/>
<dbReference type="Proteomes" id="UP000466931">
    <property type="component" value="Chromosome"/>
</dbReference>
<gene>
    <name evidence="2" type="ORF">MCNF_33470</name>
</gene>
<dbReference type="PROSITE" id="PS51257">
    <property type="entry name" value="PROKAR_LIPOPROTEIN"/>
    <property type="match status" value="1"/>
</dbReference>
<feature type="region of interest" description="Disordered" evidence="1">
    <location>
        <begin position="58"/>
        <end position="90"/>
    </location>
</feature>
<feature type="compositionally biased region" description="Pro residues" evidence="1">
    <location>
        <begin position="58"/>
        <end position="67"/>
    </location>
</feature>
<name>A0A7I7Y140_9MYCO</name>
<reference evidence="2" key="1">
    <citation type="journal article" date="2019" name="Emerg. Microbes Infect.">
        <title>Comprehensive subspecies identification of 175 nontuberculous mycobacteria species based on 7547 genomic profiles.</title>
        <authorList>
            <person name="Matsumoto Y."/>
            <person name="Kinjo T."/>
            <person name="Motooka D."/>
            <person name="Nabeya D."/>
            <person name="Jung N."/>
            <person name="Uechi K."/>
            <person name="Horii T."/>
            <person name="Iida T."/>
            <person name="Fujita J."/>
            <person name="Nakamura S."/>
        </authorList>
    </citation>
    <scope>NUCLEOTIDE SEQUENCE [LARGE SCALE GENOMIC DNA]</scope>
    <source>
        <strain evidence="2">JCM 13671</strain>
    </source>
</reference>
<accession>A0A7I7Y140</accession>
<organism evidence="2 3">
    <name type="scientific">Mycolicibacterium confluentis</name>
    <dbReference type="NCBI Taxonomy" id="28047"/>
    <lineage>
        <taxon>Bacteria</taxon>
        <taxon>Bacillati</taxon>
        <taxon>Actinomycetota</taxon>
        <taxon>Actinomycetes</taxon>
        <taxon>Mycobacteriales</taxon>
        <taxon>Mycobacteriaceae</taxon>
        <taxon>Mycolicibacterium</taxon>
    </lineage>
</organism>
<dbReference type="EMBL" id="AP022612">
    <property type="protein sequence ID" value="BBZ34742.1"/>
    <property type="molecule type" value="Genomic_DNA"/>
</dbReference>
<dbReference type="RefSeq" id="WP_085148557.1">
    <property type="nucleotide sequence ID" value="NZ_AP022612.1"/>
</dbReference>
<feature type="compositionally biased region" description="Low complexity" evidence="1">
    <location>
        <begin position="68"/>
        <end position="79"/>
    </location>
</feature>